<dbReference type="Proteomes" id="UP000274429">
    <property type="component" value="Unassembled WGS sequence"/>
</dbReference>
<sequence>MVLTTLFFAMRDASTSTDIITMDEFVDTFTETLISWSSQSTTEVGRGRRSTDSSSLTRLSEYVNVNCNLMCIIETQGEGSHRQILVCTSESKGSHRKGIPVRTTCVEHASGRLLHMIIAVSDASADCLDNDFAKAVSDALHTMTPEPEALYLTIEIPLLKLHRNDFTALASKVRRLSIYLGQAVHVDPNVLSSLSLDSFSFEGCRLKKTTVFQNESRHCDVNFLYTCPKIDEFILSVDRTGWTRLCSERAYNHSNAQHFGEQQACGCNDYRSLLEALHNSEKSRFNDEKFAMLKDENKRMQTAVVEEDAGS</sequence>
<evidence type="ECO:0000313" key="3">
    <source>
        <dbReference type="WBParaSite" id="TTAC_0000792601-mRNA-1"/>
    </source>
</evidence>
<proteinExistence type="predicted"/>
<protein>
    <submittedName>
        <fullName evidence="1 3">Uncharacterized protein</fullName>
    </submittedName>
</protein>
<dbReference type="EMBL" id="UYWX01020420">
    <property type="protein sequence ID" value="VDM32384.1"/>
    <property type="molecule type" value="Genomic_DNA"/>
</dbReference>
<reference evidence="1 2" key="2">
    <citation type="submission" date="2018-11" db="EMBL/GenBank/DDBJ databases">
        <authorList>
            <consortium name="Pathogen Informatics"/>
        </authorList>
    </citation>
    <scope>NUCLEOTIDE SEQUENCE [LARGE SCALE GENOMIC DNA]</scope>
</reference>
<dbReference type="AlphaFoldDB" id="A0A158RES0"/>
<keyword evidence="2" id="KW-1185">Reference proteome</keyword>
<reference evidence="3" key="1">
    <citation type="submission" date="2016-04" db="UniProtKB">
        <authorList>
            <consortium name="WormBaseParasite"/>
        </authorList>
    </citation>
    <scope>IDENTIFICATION</scope>
</reference>
<gene>
    <name evidence="1" type="ORF">TTAC_LOCUS7911</name>
</gene>
<dbReference type="OrthoDB" id="6232547at2759"/>
<organism evidence="3">
    <name type="scientific">Hydatigena taeniaeformis</name>
    <name type="common">Feline tapeworm</name>
    <name type="synonym">Taenia taeniaeformis</name>
    <dbReference type="NCBI Taxonomy" id="6205"/>
    <lineage>
        <taxon>Eukaryota</taxon>
        <taxon>Metazoa</taxon>
        <taxon>Spiralia</taxon>
        <taxon>Lophotrochozoa</taxon>
        <taxon>Platyhelminthes</taxon>
        <taxon>Cestoda</taxon>
        <taxon>Eucestoda</taxon>
        <taxon>Cyclophyllidea</taxon>
        <taxon>Taeniidae</taxon>
        <taxon>Hydatigera</taxon>
    </lineage>
</organism>
<evidence type="ECO:0000313" key="2">
    <source>
        <dbReference type="Proteomes" id="UP000274429"/>
    </source>
</evidence>
<accession>A0A158RES0</accession>
<name>A0A158RES0_HYDTA</name>
<evidence type="ECO:0000313" key="1">
    <source>
        <dbReference type="EMBL" id="VDM32384.1"/>
    </source>
</evidence>
<dbReference type="WBParaSite" id="TTAC_0000792601-mRNA-1">
    <property type="protein sequence ID" value="TTAC_0000792601-mRNA-1"/>
    <property type="gene ID" value="TTAC_0000792601"/>
</dbReference>